<dbReference type="InterPro" id="IPR003319">
    <property type="entry name" value="YMF19-like_N"/>
</dbReference>
<keyword evidence="2 7" id="KW-0812">Transmembrane</keyword>
<keyword evidence="4 9" id="KW-0496">Mitochondrion</keyword>
<feature type="domain" description="ATP synthase YMF19-like N-terminal" evidence="8">
    <location>
        <begin position="2"/>
        <end position="75"/>
    </location>
</feature>
<dbReference type="AlphaFoldDB" id="A0A096Y6U4"/>
<feature type="transmembrane region" description="Helical" evidence="7">
    <location>
        <begin position="12"/>
        <end position="32"/>
    </location>
</feature>
<sequence length="140" mass="16804">MPQLDTSTFLSQVFWFFFTFITFYLWLSIIVLPKIKGIFLIRKTLYLYFAKLTLQAKNKKKKIDLSLSGCLKETFETKKYLELKNNNSNILNTSLIEKKKNLKLFNEENFDYYLGNLIDNIFNNNKNIIILKNWVYFLNK</sequence>
<evidence type="ECO:0000256" key="7">
    <source>
        <dbReference type="SAM" id="Phobius"/>
    </source>
</evidence>
<reference evidence="9" key="1">
    <citation type="journal article" date="2014" name="Genome Biol. Evol.">
        <title>The mitochondrial genomes of the glaucophytes Gloeochaete wittrockiana and Cyanoptyche gloeocystis: multilocus phylogenetics suggests a monophyletic archaeplastida.</title>
        <authorList>
            <person name="Jackson C."/>
            <person name="Reyes-Prieto A."/>
        </authorList>
    </citation>
    <scope>NUCLEOTIDE SEQUENCE</scope>
    <source>
        <strain evidence="9">SAG 4.97</strain>
    </source>
</reference>
<accession>A0A096Y6U4</accession>
<evidence type="ECO:0000256" key="2">
    <source>
        <dbReference type="ARBA" id="ARBA00022692"/>
    </source>
</evidence>
<evidence type="ECO:0000256" key="5">
    <source>
        <dbReference type="ARBA" id="ARBA00023136"/>
    </source>
</evidence>
<dbReference type="GeneID" id="20832944"/>
<protein>
    <submittedName>
        <fullName evidence="9">ATP synthase F0 subunit 8</fullName>
    </submittedName>
</protein>
<evidence type="ECO:0000256" key="3">
    <source>
        <dbReference type="ARBA" id="ARBA00022989"/>
    </source>
</evidence>
<proteinExistence type="predicted"/>
<dbReference type="EMBL" id="KJ867411">
    <property type="protein sequence ID" value="AIM52056.1"/>
    <property type="molecule type" value="Genomic_DNA"/>
</dbReference>
<dbReference type="Pfam" id="PF02326">
    <property type="entry name" value="YMF19"/>
    <property type="match status" value="1"/>
</dbReference>
<evidence type="ECO:0000259" key="8">
    <source>
        <dbReference type="Pfam" id="PF02326"/>
    </source>
</evidence>
<gene>
    <name evidence="9" type="primary">atp8</name>
</gene>
<evidence type="ECO:0000256" key="1">
    <source>
        <dbReference type="ARBA" id="ARBA00004325"/>
    </source>
</evidence>
<evidence type="ECO:0000313" key="9">
    <source>
        <dbReference type="EMBL" id="AIM52056.1"/>
    </source>
</evidence>
<dbReference type="RefSeq" id="YP_009092470.1">
    <property type="nucleotide sequence ID" value="NC_025294.1"/>
</dbReference>
<dbReference type="GO" id="GO:0031966">
    <property type="term" value="C:mitochondrial membrane"/>
    <property type="evidence" value="ECO:0007669"/>
    <property type="project" value="UniProtKB-SubCell"/>
</dbReference>
<organism evidence="9">
    <name type="scientific">Cyanoptyche gloeocystis</name>
    <dbReference type="NCBI Taxonomy" id="77922"/>
    <lineage>
        <taxon>Eukaryota</taxon>
        <taxon>Glaucocystophyceae</taxon>
        <taxon>Glaucocystophyceae incertae sedis</taxon>
        <taxon>Cyanoptyche</taxon>
    </lineage>
</organism>
<evidence type="ECO:0000256" key="6">
    <source>
        <dbReference type="ARBA" id="ARBA00023310"/>
    </source>
</evidence>
<dbReference type="GO" id="GO:0006754">
    <property type="term" value="P:ATP biosynthetic process"/>
    <property type="evidence" value="ECO:0007669"/>
    <property type="project" value="UniProtKB-KW"/>
</dbReference>
<evidence type="ECO:0000256" key="4">
    <source>
        <dbReference type="ARBA" id="ARBA00023128"/>
    </source>
</evidence>
<keyword evidence="3 7" id="KW-1133">Transmembrane helix</keyword>
<geneLocation type="mitochondrion" evidence="9"/>
<name>A0A096Y6U4_9EUKA</name>
<comment type="subcellular location">
    <subcellularLocation>
        <location evidence="1">Mitochondrion membrane</location>
    </subcellularLocation>
</comment>
<keyword evidence="5 7" id="KW-0472">Membrane</keyword>
<keyword evidence="6" id="KW-0066">ATP synthesis</keyword>
<reference evidence="9" key="2">
    <citation type="submission" date="2014-05" db="EMBL/GenBank/DDBJ databases">
        <authorList>
            <person name="Jackson C.J."/>
            <person name="Reyes-Prieto A."/>
        </authorList>
    </citation>
    <scope>NUCLEOTIDE SEQUENCE</scope>
    <source>
        <strain evidence="9">SAG 4.97</strain>
    </source>
</reference>